<reference evidence="6" key="2">
    <citation type="journal article" date="2017" name="Genome Announc.">
        <title>Draft genome sequence of Paludibacter jiangxiensis NM7(T), a propionate-producing fermentative bacterium.</title>
        <authorList>
            <person name="Qiu Y.-L."/>
            <person name="Tourlousse D.M."/>
            <person name="Matsuura N."/>
            <person name="Ohashi A."/>
            <person name="Sekiguchi Y."/>
        </authorList>
    </citation>
    <scope>NUCLEOTIDE SEQUENCE [LARGE SCALE GENOMIC DNA]</scope>
    <source>
        <strain evidence="6">NM7</strain>
    </source>
</reference>
<keyword evidence="1" id="KW-0479">Metal-binding</keyword>
<keyword evidence="2" id="KW-0408">Iron</keyword>
<organism evidence="5 6">
    <name type="scientific">Paludibacter jiangxiensis</name>
    <dbReference type="NCBI Taxonomy" id="681398"/>
    <lineage>
        <taxon>Bacteria</taxon>
        <taxon>Pseudomonadati</taxon>
        <taxon>Bacteroidota</taxon>
        <taxon>Bacteroidia</taxon>
        <taxon>Bacteroidales</taxon>
        <taxon>Paludibacteraceae</taxon>
        <taxon>Paludibacter</taxon>
    </lineage>
</organism>
<protein>
    <submittedName>
        <fullName evidence="5">4Fe-4S dicluster domain-containing protein</fullName>
    </submittedName>
</protein>
<comment type="caution">
    <text evidence="5">The sequence shown here is derived from an EMBL/GenBank/DDBJ whole genome shotgun (WGS) entry which is preliminary data.</text>
</comment>
<evidence type="ECO:0000256" key="1">
    <source>
        <dbReference type="ARBA" id="ARBA00022723"/>
    </source>
</evidence>
<evidence type="ECO:0000259" key="4">
    <source>
        <dbReference type="PROSITE" id="PS51379"/>
    </source>
</evidence>
<dbReference type="Proteomes" id="UP000076586">
    <property type="component" value="Unassembled WGS sequence"/>
</dbReference>
<keyword evidence="3" id="KW-0411">Iron-sulfur</keyword>
<reference evidence="6" key="1">
    <citation type="submission" date="2016-04" db="EMBL/GenBank/DDBJ databases">
        <title>Draft genome sequence of Paludibacter jiangxiensis strain NM7.</title>
        <authorList>
            <person name="Qiu Y."/>
            <person name="Matsuura N."/>
            <person name="Ohashi A."/>
            <person name="Tourlousse M.D."/>
            <person name="Sekiguchi Y."/>
        </authorList>
    </citation>
    <scope>NUCLEOTIDE SEQUENCE [LARGE SCALE GENOMIC DNA]</scope>
    <source>
        <strain evidence="6">NM7</strain>
    </source>
</reference>
<evidence type="ECO:0000256" key="2">
    <source>
        <dbReference type="ARBA" id="ARBA00023004"/>
    </source>
</evidence>
<dbReference type="InterPro" id="IPR017900">
    <property type="entry name" value="4Fe4S_Fe_S_CS"/>
</dbReference>
<dbReference type="EMBL" id="BDCR01000001">
    <property type="protein sequence ID" value="GAT62027.1"/>
    <property type="molecule type" value="Genomic_DNA"/>
</dbReference>
<dbReference type="GO" id="GO:0046872">
    <property type="term" value="F:metal ion binding"/>
    <property type="evidence" value="ECO:0007669"/>
    <property type="project" value="UniProtKB-KW"/>
</dbReference>
<dbReference type="OrthoDB" id="9773828at2"/>
<dbReference type="GO" id="GO:0051536">
    <property type="term" value="F:iron-sulfur cluster binding"/>
    <property type="evidence" value="ECO:0007669"/>
    <property type="project" value="UniProtKB-KW"/>
</dbReference>
<dbReference type="PROSITE" id="PS00198">
    <property type="entry name" value="4FE4S_FER_1"/>
    <property type="match status" value="2"/>
</dbReference>
<accession>A0A161LDJ2</accession>
<dbReference type="Gene3D" id="3.30.70.3270">
    <property type="match status" value="1"/>
</dbReference>
<dbReference type="AlphaFoldDB" id="A0A161LDJ2"/>
<gene>
    <name evidence="5" type="ORF">PJIAN_1617</name>
</gene>
<dbReference type="PROSITE" id="PS51379">
    <property type="entry name" value="4FE4S_FER_2"/>
    <property type="match status" value="1"/>
</dbReference>
<dbReference type="InterPro" id="IPR017896">
    <property type="entry name" value="4Fe4S_Fe-S-bd"/>
</dbReference>
<evidence type="ECO:0000313" key="5">
    <source>
        <dbReference type="EMBL" id="GAT62027.1"/>
    </source>
</evidence>
<keyword evidence="6" id="KW-1185">Reference proteome</keyword>
<evidence type="ECO:0000313" key="6">
    <source>
        <dbReference type="Proteomes" id="UP000076586"/>
    </source>
</evidence>
<dbReference type="SUPFAM" id="SSF46548">
    <property type="entry name" value="alpha-helical ferredoxin"/>
    <property type="match status" value="1"/>
</dbReference>
<evidence type="ECO:0000256" key="3">
    <source>
        <dbReference type="ARBA" id="ARBA00023014"/>
    </source>
</evidence>
<proteinExistence type="predicted"/>
<dbReference type="STRING" id="681398.PJIAN_1617"/>
<sequence length="266" mass="29946">MEELRKKAAELLQSGEVQMVIGYEEGTRHPRPCFISSADDTAKLIYDDRCTGNLAVYLTHKELIGGQKIAITASYFALRSILRLLTEHQIQLDKLVVLTVSAEREVIQFATTDDITAYLQTAPVPAREDDKALIEKLNAMSREERWEFWSAELSKCFKCYACRAACPMCYCTKCIVEENRPQWIQPWASTLANIEWHINRAMHMTGRCADCGACGAACPLGLPIHLLSHQIVQEVTDNFALDVNQAVSGDNALSTFKPEDKENFIR</sequence>
<feature type="domain" description="4Fe-4S ferredoxin-type" evidence="4">
    <location>
        <begin position="199"/>
        <end position="229"/>
    </location>
</feature>
<dbReference type="RefSeq" id="WP_068701886.1">
    <property type="nucleotide sequence ID" value="NZ_BDCR01000001.1"/>
</dbReference>
<name>A0A161LDJ2_9BACT</name>